<dbReference type="GO" id="GO:0000166">
    <property type="term" value="F:nucleotide binding"/>
    <property type="evidence" value="ECO:0007669"/>
    <property type="project" value="InterPro"/>
</dbReference>
<gene>
    <name evidence="1" type="primary">AVEN_87773_1</name>
    <name evidence="1" type="ORF">CDAR_77531</name>
</gene>
<dbReference type="GO" id="GO:0003676">
    <property type="term" value="F:nucleic acid binding"/>
    <property type="evidence" value="ECO:0007669"/>
    <property type="project" value="InterPro"/>
</dbReference>
<accession>A0AAV4N7J5</accession>
<dbReference type="Proteomes" id="UP001054837">
    <property type="component" value="Unassembled WGS sequence"/>
</dbReference>
<organism evidence="1 2">
    <name type="scientific">Caerostris darwini</name>
    <dbReference type="NCBI Taxonomy" id="1538125"/>
    <lineage>
        <taxon>Eukaryota</taxon>
        <taxon>Metazoa</taxon>
        <taxon>Ecdysozoa</taxon>
        <taxon>Arthropoda</taxon>
        <taxon>Chelicerata</taxon>
        <taxon>Arachnida</taxon>
        <taxon>Araneae</taxon>
        <taxon>Araneomorphae</taxon>
        <taxon>Entelegynae</taxon>
        <taxon>Araneoidea</taxon>
        <taxon>Araneidae</taxon>
        <taxon>Caerostris</taxon>
    </lineage>
</organism>
<dbReference type="EMBL" id="BPLQ01001225">
    <property type="protein sequence ID" value="GIX79790.1"/>
    <property type="molecule type" value="Genomic_DNA"/>
</dbReference>
<protein>
    <submittedName>
        <fullName evidence="1">C2H2-type domain-containing protein</fullName>
    </submittedName>
</protein>
<dbReference type="PANTHER" id="PTHR31511">
    <property type="entry name" value="PROTEIN CBG23764"/>
    <property type="match status" value="1"/>
</dbReference>
<dbReference type="PROSITE" id="PS00116">
    <property type="entry name" value="DNA_POLYMERASE_B"/>
    <property type="match status" value="1"/>
</dbReference>
<reference evidence="1 2" key="1">
    <citation type="submission" date="2021-06" db="EMBL/GenBank/DDBJ databases">
        <title>Caerostris darwini draft genome.</title>
        <authorList>
            <person name="Kono N."/>
            <person name="Arakawa K."/>
        </authorList>
    </citation>
    <scope>NUCLEOTIDE SEQUENCE [LARGE SCALE GENOMIC DNA]</scope>
</reference>
<dbReference type="PANTHER" id="PTHR31511:SF12">
    <property type="entry name" value="RHO TERMINATION FACTOR N-TERMINAL DOMAIN-CONTAINING PROTEIN"/>
    <property type="match status" value="1"/>
</dbReference>
<dbReference type="Gene3D" id="3.90.1600.10">
    <property type="entry name" value="Palm domain of DNA polymerase"/>
    <property type="match status" value="1"/>
</dbReference>
<evidence type="ECO:0000313" key="2">
    <source>
        <dbReference type="Proteomes" id="UP001054837"/>
    </source>
</evidence>
<evidence type="ECO:0000313" key="1">
    <source>
        <dbReference type="EMBL" id="GIX79790.1"/>
    </source>
</evidence>
<dbReference type="SUPFAM" id="SSF56672">
    <property type="entry name" value="DNA/RNA polymerases"/>
    <property type="match status" value="1"/>
</dbReference>
<proteinExistence type="predicted"/>
<comment type="caution">
    <text evidence="1">The sequence shown here is derived from an EMBL/GenBank/DDBJ whole genome shotgun (WGS) entry which is preliminary data.</text>
</comment>
<name>A0AAV4N7J5_9ARAC</name>
<dbReference type="InterPro" id="IPR044925">
    <property type="entry name" value="His-Me_finger_sf"/>
</dbReference>
<dbReference type="GO" id="GO:0071897">
    <property type="term" value="P:DNA biosynthetic process"/>
    <property type="evidence" value="ECO:0007669"/>
    <property type="project" value="UniProtKB-ARBA"/>
</dbReference>
<dbReference type="SUPFAM" id="SSF54060">
    <property type="entry name" value="His-Me finger endonucleases"/>
    <property type="match status" value="1"/>
</dbReference>
<dbReference type="InterPro" id="IPR043502">
    <property type="entry name" value="DNA/RNA_pol_sf"/>
</dbReference>
<dbReference type="InterPro" id="IPR023211">
    <property type="entry name" value="DNA_pol_palm_dom_sf"/>
</dbReference>
<dbReference type="AlphaFoldDB" id="A0AAV4N7J5"/>
<keyword evidence="2" id="KW-1185">Reference proteome</keyword>
<dbReference type="InterPro" id="IPR017964">
    <property type="entry name" value="DNA-dir_DNA_pol_B_CS"/>
</dbReference>
<sequence length="757" mass="88638">MPMVENPNTVYDLNTCHICKQKFKVGDIRVRDHCHWGSGYINGLAHQSCNLNYRATYFVPVVIHNSRNYDTHLILKNLPSNFAKIVNIIPINMEKFTMFSLDAIKFVDSFQFLDSSLDVLVNNLKTSNHKFKIFETFYGNEKNKHLLKQKGIFPYSYLDTLEKLNEPCLPSREDFFNILTNTPISEEDYKHAQLVYKAFKCKNLANYLELYQNVDTIMLAEVFTSFRKKSMRYYDLDPIHFVTSAELTWNAGLKFTKVELQLLSNVNDYIWFESQMRGGICFLGKRYIKANNPYVEDYDKNKPHNYIVALDANNLYGYVMSQPLPVGNFSWLTPEEVRDFNVFDYGKNSEVGFIVEVDLRCPKRLQLKTNDLPLAPEHLTITYDMLSPYSQRLCDKFNLKHILPSKKLTPNFYPKKNYITHYLNLQFYIEEGMIVEKYHRILAFRQRSWLAEYIHFNNEKRKEAKDDFTRAFCKKMNNSFFGRLMLNQRKKISVRASATEKDCKKNLSSPLLEYFEPINETLTIFKMRKPNLLLDKPIYGGFCILELSKLHMYKLYYRNFKASYGEKSELLYMDTDSLYLSIQTKDIFLDMKNTLDNIFDFSNYPKNHFLYDDSNKGKLGYLKSETIEPIREFVGLKSKMYAYSFGVDCKKTAKGIKKSALKNFTLENYRKILEEETFSRQKQCSIISKKHELHTVIQNKIGFQSGPMVGHSTAPPWYALVHGVWAGVSVVRGCFRGTDHLSRVPSGWAYFQFSALP</sequence>